<evidence type="ECO:0000259" key="8">
    <source>
        <dbReference type="Pfam" id="PF07092"/>
    </source>
</evidence>
<keyword evidence="5 7" id="KW-0472">Membrane</keyword>
<evidence type="ECO:0000256" key="4">
    <source>
        <dbReference type="ARBA" id="ARBA00022989"/>
    </source>
</evidence>
<evidence type="ECO:0000313" key="11">
    <source>
        <dbReference type="Proteomes" id="UP001328107"/>
    </source>
</evidence>
<sequence length="275" mass="30521">MRGAMANVWNRMRSSLMGRGHDRLREESGSINGGIPGTSDESAPTRSLSTDYTELMGGSVPCPSCKGTGRIPKEMEETLVALIPVNDDRLKPKHTWRWVVVVVLVCLLIASGVIYMLVPRAVELHSDRRSIDKVHVFSKVDDPPQIEFWFMNYVNISNANYYAVQVQNTTVSIVSKFQPWSKETIGSGGNGTTMSISPLDDGRMTALGFNNTVRITDAVAQYCLSTFSKLTSLYVNMQFDVVVTLMYFNHREQISLSTVQQVCCIASGNCTTPNY</sequence>
<dbReference type="InterPro" id="IPR009790">
    <property type="entry name" value="TMEM106"/>
</dbReference>
<name>A0AAN5CY71_9BILA</name>
<evidence type="ECO:0000256" key="1">
    <source>
        <dbReference type="ARBA" id="ARBA00004308"/>
    </source>
</evidence>
<dbReference type="InterPro" id="IPR048509">
    <property type="entry name" value="TMEM106_C"/>
</dbReference>
<dbReference type="GO" id="GO:0012505">
    <property type="term" value="C:endomembrane system"/>
    <property type="evidence" value="ECO:0007669"/>
    <property type="project" value="UniProtKB-SubCell"/>
</dbReference>
<evidence type="ECO:0008006" key="12">
    <source>
        <dbReference type="Google" id="ProtNLM"/>
    </source>
</evidence>
<dbReference type="Pfam" id="PF07092">
    <property type="entry name" value="TMEM106"/>
    <property type="match status" value="1"/>
</dbReference>
<protein>
    <recommendedName>
        <fullName evidence="12">Transmembrane protein</fullName>
    </recommendedName>
</protein>
<dbReference type="Pfam" id="PF21002">
    <property type="entry name" value="TMEM106_N"/>
    <property type="match status" value="1"/>
</dbReference>
<evidence type="ECO:0000256" key="5">
    <source>
        <dbReference type="ARBA" id="ARBA00023136"/>
    </source>
</evidence>
<gene>
    <name evidence="10" type="ORF">PMAYCL1PPCAC_22645</name>
</gene>
<proteinExistence type="inferred from homology"/>
<evidence type="ECO:0000256" key="7">
    <source>
        <dbReference type="SAM" id="Phobius"/>
    </source>
</evidence>
<evidence type="ECO:0000256" key="3">
    <source>
        <dbReference type="ARBA" id="ARBA00022692"/>
    </source>
</evidence>
<keyword evidence="3 7" id="KW-0812">Transmembrane</keyword>
<dbReference type="EMBL" id="BTRK01000005">
    <property type="protein sequence ID" value="GMR52450.1"/>
    <property type="molecule type" value="Genomic_DNA"/>
</dbReference>
<dbReference type="PANTHER" id="PTHR28556:SF4">
    <property type="entry name" value="TRANSMEMBRANE PROTEIN 106A"/>
    <property type="match status" value="1"/>
</dbReference>
<keyword evidence="4 7" id="KW-1133">Transmembrane helix</keyword>
<organism evidence="10 11">
    <name type="scientific">Pristionchus mayeri</name>
    <dbReference type="NCBI Taxonomy" id="1317129"/>
    <lineage>
        <taxon>Eukaryota</taxon>
        <taxon>Metazoa</taxon>
        <taxon>Ecdysozoa</taxon>
        <taxon>Nematoda</taxon>
        <taxon>Chromadorea</taxon>
        <taxon>Rhabditida</taxon>
        <taxon>Rhabditina</taxon>
        <taxon>Diplogasteromorpha</taxon>
        <taxon>Diplogasteroidea</taxon>
        <taxon>Neodiplogasteridae</taxon>
        <taxon>Pristionchus</taxon>
    </lineage>
</organism>
<comment type="similarity">
    <text evidence="2">Belongs to the TMEM106 family.</text>
</comment>
<comment type="caution">
    <text evidence="10">The sequence shown here is derived from an EMBL/GenBank/DDBJ whole genome shotgun (WGS) entry which is preliminary data.</text>
</comment>
<dbReference type="AlphaFoldDB" id="A0AAN5CY71"/>
<feature type="transmembrane region" description="Helical" evidence="7">
    <location>
        <begin position="98"/>
        <end position="118"/>
    </location>
</feature>
<feature type="domain" description="Transmembrane protein 106 N-terminal" evidence="9">
    <location>
        <begin position="55"/>
        <end position="95"/>
    </location>
</feature>
<evidence type="ECO:0000256" key="6">
    <source>
        <dbReference type="SAM" id="MobiDB-lite"/>
    </source>
</evidence>
<accession>A0AAN5CY71</accession>
<dbReference type="Proteomes" id="UP001328107">
    <property type="component" value="Unassembled WGS sequence"/>
</dbReference>
<evidence type="ECO:0000313" key="10">
    <source>
        <dbReference type="EMBL" id="GMR52450.1"/>
    </source>
</evidence>
<feature type="region of interest" description="Disordered" evidence="6">
    <location>
        <begin position="19"/>
        <end position="46"/>
    </location>
</feature>
<evidence type="ECO:0000259" key="9">
    <source>
        <dbReference type="Pfam" id="PF21002"/>
    </source>
</evidence>
<reference evidence="11" key="1">
    <citation type="submission" date="2022-10" db="EMBL/GenBank/DDBJ databases">
        <title>Genome assembly of Pristionchus species.</title>
        <authorList>
            <person name="Yoshida K."/>
            <person name="Sommer R.J."/>
        </authorList>
    </citation>
    <scope>NUCLEOTIDE SEQUENCE [LARGE SCALE GENOMIC DNA]</scope>
    <source>
        <strain evidence="11">RS5460</strain>
    </source>
</reference>
<evidence type="ECO:0000256" key="2">
    <source>
        <dbReference type="ARBA" id="ARBA00008111"/>
    </source>
</evidence>
<feature type="compositionally biased region" description="Basic and acidic residues" evidence="6">
    <location>
        <begin position="19"/>
        <end position="28"/>
    </location>
</feature>
<dbReference type="InterPro" id="IPR048511">
    <property type="entry name" value="TMEM106_N"/>
</dbReference>
<dbReference type="PANTHER" id="PTHR28556">
    <property type="entry name" value="TRANSMEMBRANE PROTEIN 106B"/>
    <property type="match status" value="1"/>
</dbReference>
<comment type="subcellular location">
    <subcellularLocation>
        <location evidence="1">Endomembrane system</location>
    </subcellularLocation>
</comment>
<keyword evidence="11" id="KW-1185">Reference proteome</keyword>
<feature type="domain" description="Transmembrane protein 106 C-terminal" evidence="8">
    <location>
        <begin position="131"/>
        <end position="265"/>
    </location>
</feature>